<reference evidence="2" key="1">
    <citation type="journal article" date="2018" name="Nat. Plants">
        <title>Whole-genome landscape of Medicago truncatula symbiotic genes.</title>
        <authorList>
            <person name="Pecrix Y."/>
            <person name="Staton S.E."/>
            <person name="Sallet E."/>
            <person name="Lelandais-Briere C."/>
            <person name="Moreau S."/>
            <person name="Carrere S."/>
            <person name="Blein T."/>
            <person name="Jardinaud M.F."/>
            <person name="Latrasse D."/>
            <person name="Zouine M."/>
            <person name="Zahm M."/>
            <person name="Kreplak J."/>
            <person name="Mayjonade B."/>
            <person name="Satge C."/>
            <person name="Perez M."/>
            <person name="Cauet S."/>
            <person name="Marande W."/>
            <person name="Chantry-Darmon C."/>
            <person name="Lopez-Roques C."/>
            <person name="Bouchez O."/>
            <person name="Berard A."/>
            <person name="Debelle F."/>
            <person name="Munos S."/>
            <person name="Bendahmane A."/>
            <person name="Berges H."/>
            <person name="Niebel A."/>
            <person name="Buitink J."/>
            <person name="Frugier F."/>
            <person name="Benhamed M."/>
            <person name="Crespi M."/>
            <person name="Gouzy J."/>
            <person name="Gamas P."/>
        </authorList>
    </citation>
    <scope>NUCLEOTIDE SEQUENCE [LARGE SCALE GENOMIC DNA]</scope>
    <source>
        <strain evidence="2">cv. Jemalong A17</strain>
    </source>
</reference>
<evidence type="ECO:0000313" key="1">
    <source>
        <dbReference type="EMBL" id="RHN59863.1"/>
    </source>
</evidence>
<dbReference type="Gramene" id="rna22028">
    <property type="protein sequence ID" value="RHN59863.1"/>
    <property type="gene ID" value="gene22028"/>
</dbReference>
<sequence>MNLSNNNDLRIMVSVFDQRNSQGPVEFDHSLVRYFHDITKSLIRHKTYEDI</sequence>
<dbReference type="EMBL" id="PSQE01000004">
    <property type="protein sequence ID" value="RHN59863.1"/>
    <property type="molecule type" value="Genomic_DNA"/>
</dbReference>
<name>A0A396I534_MEDTR</name>
<gene>
    <name evidence="1" type="ORF">MtrunA17_Chr4g0018831</name>
</gene>
<organism evidence="1 2">
    <name type="scientific">Medicago truncatula</name>
    <name type="common">Barrel medic</name>
    <name type="synonym">Medicago tribuloides</name>
    <dbReference type="NCBI Taxonomy" id="3880"/>
    <lineage>
        <taxon>Eukaryota</taxon>
        <taxon>Viridiplantae</taxon>
        <taxon>Streptophyta</taxon>
        <taxon>Embryophyta</taxon>
        <taxon>Tracheophyta</taxon>
        <taxon>Spermatophyta</taxon>
        <taxon>Magnoliopsida</taxon>
        <taxon>eudicotyledons</taxon>
        <taxon>Gunneridae</taxon>
        <taxon>Pentapetalae</taxon>
        <taxon>rosids</taxon>
        <taxon>fabids</taxon>
        <taxon>Fabales</taxon>
        <taxon>Fabaceae</taxon>
        <taxon>Papilionoideae</taxon>
        <taxon>50 kb inversion clade</taxon>
        <taxon>NPAAA clade</taxon>
        <taxon>Hologalegina</taxon>
        <taxon>IRL clade</taxon>
        <taxon>Trifolieae</taxon>
        <taxon>Medicago</taxon>
    </lineage>
</organism>
<protein>
    <submittedName>
        <fullName evidence="1">Uncharacterized protein</fullName>
    </submittedName>
</protein>
<proteinExistence type="predicted"/>
<comment type="caution">
    <text evidence="1">The sequence shown here is derived from an EMBL/GenBank/DDBJ whole genome shotgun (WGS) entry which is preliminary data.</text>
</comment>
<dbReference type="Proteomes" id="UP000265566">
    <property type="component" value="Chromosome 4"/>
</dbReference>
<accession>A0A396I534</accession>
<evidence type="ECO:0000313" key="2">
    <source>
        <dbReference type="Proteomes" id="UP000265566"/>
    </source>
</evidence>
<dbReference type="AlphaFoldDB" id="A0A396I534"/>